<keyword evidence="2" id="KW-0560">Oxidoreductase</keyword>
<protein>
    <submittedName>
        <fullName evidence="2">Alpha-ketoglutarate-dependent dioxygenase AlkB</fullName>
    </submittedName>
</protein>
<proteinExistence type="predicted"/>
<evidence type="ECO:0000313" key="2">
    <source>
        <dbReference type="EMBL" id="PPZ91086.1"/>
    </source>
</evidence>
<dbReference type="PANTHER" id="PTHR31212">
    <property type="entry name" value="ALPHA-KETOGLUTARATE-DEPENDENT DIOXYGENASE ALKB HOMOLOG 3"/>
    <property type="match status" value="1"/>
</dbReference>
<comment type="caution">
    <text evidence="2">The sequence shown here is derived from an EMBL/GenBank/DDBJ whole genome shotgun (WGS) entry which is preliminary data.</text>
</comment>
<accession>A0A2S7I3C0</accession>
<dbReference type="PANTHER" id="PTHR31212:SF4">
    <property type="entry name" value="ALPHA-KETOGLUTARATE-DEPENDENT DIOXYGENASE ALKB HOMOLOG 3"/>
    <property type="match status" value="1"/>
</dbReference>
<gene>
    <name evidence="2" type="ORF">C3729_10460</name>
</gene>
<evidence type="ECO:0000259" key="1">
    <source>
        <dbReference type="PROSITE" id="PS51471"/>
    </source>
</evidence>
<dbReference type="EMBL" id="PTPZ01000006">
    <property type="protein sequence ID" value="PPZ91086.1"/>
    <property type="molecule type" value="Genomic_DNA"/>
</dbReference>
<feature type="domain" description="Fe2OG dioxygenase" evidence="1">
    <location>
        <begin position="102"/>
        <end position="199"/>
    </location>
</feature>
<dbReference type="Pfam" id="PF13532">
    <property type="entry name" value="2OG-FeII_Oxy_2"/>
    <property type="match status" value="1"/>
</dbReference>
<dbReference type="AlphaFoldDB" id="A0A2S7I3C0"/>
<evidence type="ECO:0000313" key="3">
    <source>
        <dbReference type="Proteomes" id="UP000238565"/>
    </source>
</evidence>
<reference evidence="2 3" key="1">
    <citation type="submission" date="2018-02" db="EMBL/GenBank/DDBJ databases">
        <title>Draft genome sequence of bacterial isolates from marine environment.</title>
        <authorList>
            <person name="Singh S.K."/>
            <person name="Hill R."/>
            <person name="Major S."/>
            <person name="Cai H."/>
            <person name="Li Y."/>
        </authorList>
    </citation>
    <scope>NUCLEOTIDE SEQUENCE [LARGE SCALE GENOMIC DNA]</scope>
    <source>
        <strain evidence="2 3">IMET F</strain>
    </source>
</reference>
<dbReference type="RefSeq" id="WP_104794090.1">
    <property type="nucleotide sequence ID" value="NZ_PTPZ01000006.1"/>
</dbReference>
<dbReference type="InterPro" id="IPR005123">
    <property type="entry name" value="Oxoglu/Fe-dep_dioxygenase_dom"/>
</dbReference>
<dbReference type="PROSITE" id="PS51471">
    <property type="entry name" value="FE2OG_OXY"/>
    <property type="match status" value="1"/>
</dbReference>
<dbReference type="GO" id="GO:0051213">
    <property type="term" value="F:dioxygenase activity"/>
    <property type="evidence" value="ECO:0007669"/>
    <property type="project" value="UniProtKB-KW"/>
</dbReference>
<dbReference type="Proteomes" id="UP000238565">
    <property type="component" value="Unassembled WGS sequence"/>
</dbReference>
<dbReference type="SUPFAM" id="SSF51197">
    <property type="entry name" value="Clavaminate synthase-like"/>
    <property type="match status" value="1"/>
</dbReference>
<dbReference type="GO" id="GO:0006307">
    <property type="term" value="P:DNA alkylation repair"/>
    <property type="evidence" value="ECO:0007669"/>
    <property type="project" value="InterPro"/>
</dbReference>
<dbReference type="InterPro" id="IPR027450">
    <property type="entry name" value="AlkB-like"/>
</dbReference>
<organism evidence="2 3">
    <name type="scientific">Cloacibacterium normanense</name>
    <dbReference type="NCBI Taxonomy" id="237258"/>
    <lineage>
        <taxon>Bacteria</taxon>
        <taxon>Pseudomonadati</taxon>
        <taxon>Bacteroidota</taxon>
        <taxon>Flavobacteriia</taxon>
        <taxon>Flavobacteriales</taxon>
        <taxon>Weeksellaceae</taxon>
    </lineage>
</organism>
<dbReference type="InterPro" id="IPR032854">
    <property type="entry name" value="ALKBH3"/>
</dbReference>
<sequence>MNNLLPKDGTVHYYGKIFTDEQSEIYYVKLLNEINWQHDVVKIFGKEIITKRKVAFLGDEGISYKYSGKTKIAEKFLNSTNVNWLKFILEIKSTVEQISGEKFNACLLNYYHNGSEAMSWHSDNEKEILKHSAIASISFGAERKFGFKHNFSKEEISLMIENGSLLIMKDETQIYWKHKLYTNVKITDPRINLTFRTIVND</sequence>
<dbReference type="Gene3D" id="2.60.120.590">
    <property type="entry name" value="Alpha-ketoglutarate-dependent dioxygenase AlkB-like"/>
    <property type="match status" value="1"/>
</dbReference>
<name>A0A2S7I3C0_9FLAO</name>
<dbReference type="InterPro" id="IPR037151">
    <property type="entry name" value="AlkB-like_sf"/>
</dbReference>
<keyword evidence="2" id="KW-0223">Dioxygenase</keyword>